<feature type="non-terminal residue" evidence="2">
    <location>
        <position position="1"/>
    </location>
</feature>
<feature type="domain" description="Transposable element P transposase-like RNase H" evidence="1">
    <location>
        <begin position="120"/>
        <end position="170"/>
    </location>
</feature>
<accession>A0A151JCA8</accession>
<reference evidence="2 3" key="1">
    <citation type="submission" date="2015-09" db="EMBL/GenBank/DDBJ databases">
        <title>Trachymyrmex cornetzi WGS genome.</title>
        <authorList>
            <person name="Nygaard S."/>
            <person name="Hu H."/>
            <person name="Boomsma J."/>
            <person name="Zhang G."/>
        </authorList>
    </citation>
    <scope>NUCLEOTIDE SEQUENCE [LARGE SCALE GENOMIC DNA]</scope>
    <source>
        <strain evidence="2">Tcor2-1</strain>
        <tissue evidence="2">Whole body</tissue>
    </source>
</reference>
<dbReference type="InterPro" id="IPR048365">
    <property type="entry name" value="TNP-like_RNaseH_N"/>
</dbReference>
<dbReference type="Proteomes" id="UP000078492">
    <property type="component" value="Unassembled WGS sequence"/>
</dbReference>
<protein>
    <recommendedName>
        <fullName evidence="1">Transposable element P transposase-like RNase H domain-containing protein</fullName>
    </recommendedName>
</protein>
<sequence>TNIINTSKYKMYNTKYIESLKLNLKTTKRLCNQLKAKLRRRQVQLRKRQANFDKVFNIDQRQCIARSSYRGILWSARTVNKALKLYVACGQKGYEEIRRQNLPYPNIRTLQECIQYLKFKPDVLEDVFTILKIKVKTFKPEEKHAVLLIDEMAIKPGLQYDNSTTSIIGRPTNCWVDVPDAREFKQTLRLVCLSQFQANINRSNYSITDSEHLIDYCKDIKKLDLINAKQCLESNDNDLWNAQIYKSLIGNEMDLNNITQTALTI</sequence>
<dbReference type="Pfam" id="PF21787">
    <property type="entry name" value="TNP-like_RNaseH_N"/>
    <property type="match status" value="1"/>
</dbReference>
<name>A0A151JCA8_9HYME</name>
<dbReference type="EMBL" id="KQ979063">
    <property type="protein sequence ID" value="KYN23158.1"/>
    <property type="molecule type" value="Genomic_DNA"/>
</dbReference>
<keyword evidence="3" id="KW-1185">Reference proteome</keyword>
<evidence type="ECO:0000259" key="1">
    <source>
        <dbReference type="Pfam" id="PF21787"/>
    </source>
</evidence>
<evidence type="ECO:0000313" key="3">
    <source>
        <dbReference type="Proteomes" id="UP000078492"/>
    </source>
</evidence>
<gene>
    <name evidence="2" type="ORF">ALC57_04432</name>
</gene>
<organism evidence="2 3">
    <name type="scientific">Trachymyrmex cornetzi</name>
    <dbReference type="NCBI Taxonomy" id="471704"/>
    <lineage>
        <taxon>Eukaryota</taxon>
        <taxon>Metazoa</taxon>
        <taxon>Ecdysozoa</taxon>
        <taxon>Arthropoda</taxon>
        <taxon>Hexapoda</taxon>
        <taxon>Insecta</taxon>
        <taxon>Pterygota</taxon>
        <taxon>Neoptera</taxon>
        <taxon>Endopterygota</taxon>
        <taxon>Hymenoptera</taxon>
        <taxon>Apocrita</taxon>
        <taxon>Aculeata</taxon>
        <taxon>Formicoidea</taxon>
        <taxon>Formicidae</taxon>
        <taxon>Myrmicinae</taxon>
        <taxon>Trachymyrmex</taxon>
    </lineage>
</organism>
<proteinExistence type="predicted"/>
<evidence type="ECO:0000313" key="2">
    <source>
        <dbReference type="EMBL" id="KYN23158.1"/>
    </source>
</evidence>
<dbReference type="AlphaFoldDB" id="A0A151JCA8"/>